<keyword evidence="1" id="KW-0472">Membrane</keyword>
<gene>
    <name evidence="2" type="ORF">SAMN02745135_01458</name>
</gene>
<protein>
    <submittedName>
        <fullName evidence="2">Uncharacterized protein</fullName>
    </submittedName>
</protein>
<keyword evidence="3" id="KW-1185">Reference proteome</keyword>
<keyword evidence="1" id="KW-1133">Transmembrane helix</keyword>
<sequence length="85" mass="10222">MISLNRKKFYYSIFVIILTIFVVVIMLNLRVDIKNPDVYDKVDGKEDYAMKVYQTDENQNQTEKEPDMEKSDWIKRTIINIRSKK</sequence>
<dbReference type="AlphaFoldDB" id="A0A1M5UJT5"/>
<proteinExistence type="predicted"/>
<dbReference type="Proteomes" id="UP000183967">
    <property type="component" value="Unassembled WGS sequence"/>
</dbReference>
<evidence type="ECO:0000313" key="2">
    <source>
        <dbReference type="EMBL" id="SHH63275.1"/>
    </source>
</evidence>
<name>A0A1M5UJT5_9FIRM</name>
<evidence type="ECO:0000256" key="1">
    <source>
        <dbReference type="SAM" id="Phobius"/>
    </source>
</evidence>
<evidence type="ECO:0000313" key="3">
    <source>
        <dbReference type="Proteomes" id="UP000183967"/>
    </source>
</evidence>
<organism evidence="2 3">
    <name type="scientific">Caloranaerobacter azorensis DSM 13643</name>
    <dbReference type="NCBI Taxonomy" id="1121264"/>
    <lineage>
        <taxon>Bacteria</taxon>
        <taxon>Bacillati</taxon>
        <taxon>Bacillota</taxon>
        <taxon>Tissierellia</taxon>
        <taxon>Tissierellales</taxon>
        <taxon>Thermohalobacteraceae</taxon>
        <taxon>Caloranaerobacter</taxon>
    </lineage>
</organism>
<dbReference type="EMBL" id="FQXO01000036">
    <property type="protein sequence ID" value="SHH63275.1"/>
    <property type="molecule type" value="Genomic_DNA"/>
</dbReference>
<keyword evidence="1" id="KW-0812">Transmembrane</keyword>
<accession>A0A1M5UJT5</accession>
<reference evidence="3" key="1">
    <citation type="submission" date="2016-11" db="EMBL/GenBank/DDBJ databases">
        <authorList>
            <person name="Varghese N."/>
            <person name="Submissions S."/>
        </authorList>
    </citation>
    <scope>NUCLEOTIDE SEQUENCE [LARGE SCALE GENOMIC DNA]</scope>
    <source>
        <strain evidence="3">DSM 13643</strain>
    </source>
</reference>
<feature type="transmembrane region" description="Helical" evidence="1">
    <location>
        <begin position="9"/>
        <end position="29"/>
    </location>
</feature>